<dbReference type="InterPro" id="IPR011989">
    <property type="entry name" value="ARM-like"/>
</dbReference>
<feature type="compositionally biased region" description="Polar residues" evidence="8">
    <location>
        <begin position="383"/>
        <end position="392"/>
    </location>
</feature>
<feature type="compositionally biased region" description="Polar residues" evidence="8">
    <location>
        <begin position="1133"/>
        <end position="1154"/>
    </location>
</feature>
<dbReference type="Proteomes" id="UP000594262">
    <property type="component" value="Unplaced"/>
</dbReference>
<dbReference type="InterPro" id="IPR028426">
    <property type="entry name" value="Huntingtin_fam"/>
</dbReference>
<evidence type="ECO:0008006" key="11">
    <source>
        <dbReference type="Google" id="ProtNLM"/>
    </source>
</evidence>
<keyword evidence="5" id="KW-0963">Cytoplasm</keyword>
<dbReference type="Pfam" id="PF20927">
    <property type="entry name" value="Htt_C-HEAT"/>
    <property type="match status" value="1"/>
</dbReference>
<dbReference type="Gene3D" id="1.25.10.10">
    <property type="entry name" value="Leucine-rich Repeat Variant"/>
    <property type="match status" value="2"/>
</dbReference>
<proteinExistence type="inferred from homology"/>
<feature type="region of interest" description="Disordered" evidence="8">
    <location>
        <begin position="1067"/>
        <end position="1160"/>
    </location>
</feature>
<dbReference type="InterPro" id="IPR048412">
    <property type="entry name" value="Htt_bridge"/>
</dbReference>
<feature type="region of interest" description="Disordered" evidence="8">
    <location>
        <begin position="456"/>
        <end position="479"/>
    </location>
</feature>
<dbReference type="GO" id="GO:0005634">
    <property type="term" value="C:nucleus"/>
    <property type="evidence" value="ECO:0007669"/>
    <property type="project" value="UniProtKB-SubCell"/>
</dbReference>
<dbReference type="InterPro" id="IPR048413">
    <property type="entry name" value="Htt_C-HEAT_rpt"/>
</dbReference>
<name>A0A7M5V133_9CNID</name>
<evidence type="ECO:0000256" key="4">
    <source>
        <dbReference type="ARBA" id="ARBA00007153"/>
    </source>
</evidence>
<evidence type="ECO:0000256" key="1">
    <source>
        <dbReference type="ARBA" id="ARBA00002907"/>
    </source>
</evidence>
<comment type="similarity">
    <text evidence="4">Belongs to the huntingtin family.</text>
</comment>
<evidence type="ECO:0000313" key="9">
    <source>
        <dbReference type="EnsemblMetazoa" id="CLYHEMP007789.1"/>
    </source>
</evidence>
<organism evidence="9 10">
    <name type="scientific">Clytia hemisphaerica</name>
    <dbReference type="NCBI Taxonomy" id="252671"/>
    <lineage>
        <taxon>Eukaryota</taxon>
        <taxon>Metazoa</taxon>
        <taxon>Cnidaria</taxon>
        <taxon>Hydrozoa</taxon>
        <taxon>Hydroidolina</taxon>
        <taxon>Leptothecata</taxon>
        <taxon>Obeliida</taxon>
        <taxon>Clytiidae</taxon>
        <taxon>Clytia</taxon>
    </lineage>
</organism>
<dbReference type="EnsemblMetazoa" id="CLYHEMT007789.2">
    <property type="protein sequence ID" value="CLYHEMP007789.2"/>
    <property type="gene ID" value="CLYHEMG007789"/>
</dbReference>
<dbReference type="Pfam" id="PF20926">
    <property type="entry name" value="Htt_N-HEAT_1"/>
    <property type="match status" value="1"/>
</dbReference>
<feature type="compositionally biased region" description="Acidic residues" evidence="8">
    <location>
        <begin position="470"/>
        <end position="479"/>
    </location>
</feature>
<dbReference type="GO" id="GO:0005737">
    <property type="term" value="C:cytoplasm"/>
    <property type="evidence" value="ECO:0007669"/>
    <property type="project" value="UniProtKB-SubCell"/>
</dbReference>
<feature type="region of interest" description="Disordered" evidence="8">
    <location>
        <begin position="370"/>
        <end position="397"/>
    </location>
</feature>
<dbReference type="InterPro" id="IPR021133">
    <property type="entry name" value="HEAT_type_2"/>
</dbReference>
<reference evidence="9" key="1">
    <citation type="submission" date="2021-01" db="UniProtKB">
        <authorList>
            <consortium name="EnsemblMetazoa"/>
        </authorList>
    </citation>
    <scope>IDENTIFICATION</scope>
</reference>
<dbReference type="Pfam" id="PF20925">
    <property type="entry name" value="Htt_bridge"/>
    <property type="match status" value="1"/>
</dbReference>
<dbReference type="InterPro" id="IPR016024">
    <property type="entry name" value="ARM-type_fold"/>
</dbReference>
<evidence type="ECO:0000256" key="3">
    <source>
        <dbReference type="ARBA" id="ARBA00004496"/>
    </source>
</evidence>
<evidence type="ECO:0000256" key="7">
    <source>
        <dbReference type="PROSITE-ProRule" id="PRU00103"/>
    </source>
</evidence>
<accession>A0A7M5V133</accession>
<keyword evidence="10" id="KW-1185">Reference proteome</keyword>
<dbReference type="PANTHER" id="PTHR10170:SF10">
    <property type="entry name" value="HUNTINGTIN"/>
    <property type="match status" value="1"/>
</dbReference>
<dbReference type="OrthoDB" id="10065698at2759"/>
<keyword evidence="6" id="KW-0539">Nucleus</keyword>
<dbReference type="InterPro" id="IPR048411">
    <property type="entry name" value="Htt_N_HEAT_rpt-1"/>
</dbReference>
<comment type="function">
    <text evidence="1">May play a role in microtubule-mediated transport or vesicle function.</text>
</comment>
<dbReference type="PROSITE" id="PS50077">
    <property type="entry name" value="HEAT_REPEAT"/>
    <property type="match status" value="1"/>
</dbReference>
<dbReference type="RefSeq" id="XP_066917148.1">
    <property type="nucleotide sequence ID" value="XM_067061047.1"/>
</dbReference>
<dbReference type="PRINTS" id="PR00375">
    <property type="entry name" value="HUNTINGTIN"/>
</dbReference>
<evidence type="ECO:0000256" key="2">
    <source>
        <dbReference type="ARBA" id="ARBA00004123"/>
    </source>
</evidence>
<protein>
    <recommendedName>
        <fullName evidence="11">Huntingtin</fullName>
    </recommendedName>
</protein>
<feature type="repeat" description="HEAT" evidence="7">
    <location>
        <begin position="787"/>
        <end position="825"/>
    </location>
</feature>
<evidence type="ECO:0000256" key="8">
    <source>
        <dbReference type="SAM" id="MobiDB-lite"/>
    </source>
</evidence>
<dbReference type="GeneID" id="136804336"/>
<dbReference type="SUPFAM" id="SSF48371">
    <property type="entry name" value="ARM repeat"/>
    <property type="match status" value="2"/>
</dbReference>
<dbReference type="InterPro" id="IPR024613">
    <property type="entry name" value="Huntingtin_N_HEAT_rpt-2"/>
</dbReference>
<dbReference type="Pfam" id="PF12372">
    <property type="entry name" value="Htt_N-HEAT"/>
    <property type="match status" value="2"/>
</dbReference>
<comment type="subcellular location">
    <subcellularLocation>
        <location evidence="3">Cytoplasm</location>
    </subcellularLocation>
    <subcellularLocation>
        <location evidence="2">Nucleus</location>
    </subcellularLocation>
</comment>
<feature type="compositionally biased region" description="Polar residues" evidence="8">
    <location>
        <begin position="456"/>
        <end position="468"/>
    </location>
</feature>
<dbReference type="EnsemblMetazoa" id="CLYHEMT007789.1">
    <property type="protein sequence ID" value="CLYHEMP007789.1"/>
    <property type="gene ID" value="CLYHEMG007789"/>
</dbReference>
<dbReference type="PANTHER" id="PTHR10170">
    <property type="entry name" value="HUNTINGTON DISEASE PROTEIN"/>
    <property type="match status" value="1"/>
</dbReference>
<feature type="compositionally biased region" description="Polar residues" evidence="8">
    <location>
        <begin position="1079"/>
        <end position="1103"/>
    </location>
</feature>
<evidence type="ECO:0000256" key="5">
    <source>
        <dbReference type="ARBA" id="ARBA00022490"/>
    </source>
</evidence>
<evidence type="ECO:0000313" key="10">
    <source>
        <dbReference type="Proteomes" id="UP000594262"/>
    </source>
</evidence>
<evidence type="ECO:0000256" key="6">
    <source>
        <dbReference type="ARBA" id="ARBA00023242"/>
    </source>
</evidence>
<sequence length="3100" mass="347571">MADKIVKAFEALRSHYLQESTHAVNLAQKSVAVAEGNETTSSPNPKKKDSQLTIRERINFCNVISDYLPMQTVKDINEFPRLLTLAMELLLVSCDDNEADVRLVAGESINKIMKAFLDSNIGRIQVELYKEIKKNGSSRSLRAAMQRFGDTSHLIRAHKRRPYVANLLPCIVKIAKRNDDSIQESLGTLLSKVIPVLGPFMTEADVKILLKSFLPNLRATSAVQRRTSSSSLNSLCQYSRKPLFFYGWLVNMLLGMITPLTDSLPVHTILGVLLSFRNIVPHLDSDHSKHGIKGSFGSKKTPLSPTKSGEAILEKKQYLQIYEVTMFCTKHKDHNVVTAALENLYQVLQCQAKPLLEILLSSTGIAPTITGDLNTEQGRTDSPAPSETTDSGMASEVQSLSSLSLASVSTTDLRDKSDAVSLDLSLGGESGISEGSQQQATTPVFSAIPKIPSVQVSNSETETLSPSTEVIEDDSEMDQENEEGLKLPRTYTNGSMVEIEGDPLGAKRDRLESAFLDIQEETSSQTSMDEIFRNESFCSTVVQAVVERQFNIDAVACTGVPLLNCVRLLCSFLLSGQPGKVLPDSSTRVSVKSLALHCIGSALNLFPEALLARVLPKELQTEGSSRQLVRDVFVLKNHEDPQIKGSVSAVIGHFIQAAMRFSVGQFTHWNSKMSAKYETEPIDLMDALDIIGDLFKDESAVTIKQNCHAARHCILGLLGSDHNILAYDLVQQMIGLYDCSYWLVKTEILDTFHQLDYKLLQIIEPHWITYKHLSTLNKKYINIQQQVVHVLTHLLGDEDIRVRQAAANSIAKTIPRLFYSNTTPQDLLMCAALIDNTNDQSTNDKFEMISCNLAAVLRKIFELQITSVSKFMIHGCIHCFYVLSEVYPPSKYPYAWEILPSGASSSKHKKVNENQQAIRERTFTGLLKTSPAPSLPLVPRKLDFAATEDGKSTCGILSTTLDIMSAGWMMLDLQAHQDALKLCVHMLCGACLPFLKKKPSEAMETSTSQNTADVGLTDSWSALQDQSLQHFAKQIFLHVTRVLHVLMHVIEETNPLANVKTISSFVNQNKDKTPGGSGNTPSASQNVSATPSPNATPQTTTSPRKFALPRAMQRNKQEPTPQPDTSKLVEGGNTPSGDGKQTPSNQGTPQPSNTDKNERLGNFVNLPQFMKLHEILKGAFKNYQTSTVFHALEKFNGFVRGILEAFGLLMELATFNELGTHAEEFLDYLKATARVEEEITFLAVQQLLKGLFGTNAASDPEMYKLPESTEQLTSIHSDQITQQPSAKQQNTAYASPIDFKNAYEAFFSHPYSQLSDSLHMVPVADPAIGSFERGSKALNMFKSFKKTLIPQGRPIVKVSKERVASIQSYIRLFEPLVIHALKSYTTTSSVTLQCQAIHLLDQLIRLRVNYSLLDSDQVFIGFVLKQFEFITSGQISSPETFIPTVFQFLVLLSYECYQPKFTQAKAIIGMPRIMRLCDEVMACEQPAVTHAIPALKPIVQDLFTSQSQTRPDSAKDLDTQREVIVSMLLRVVQYPEVLQMLTTVLNGSKTDDEKWKRLSRVIIDTLLPSLSKLEVQMESMVQLQTLFSLMDAVAPLALRPGDIILKPLLDIHLPRNNQINRALSTLVGLLRTLLMQNKEDIIFTRMQQLDSSLVRPCFLSNAGDDENIEQPTKLTSAESAAEYFAQFILYFVDLSCQELERCYYGVTVESEQALSIVPLLETLLSLLSYIAKSGSFKILSSHLLSCIQKPRQRQDDASTTCLLTSVTNNLRSLPHQHSFCFLKWLSCLQNLNLQNATFWNEQFSSSLTNQKAGQYHVLWERDVIGKGALLLYCEVVLSQLKEQKSGSMEALGDLLKNNIDKLMLHFNEPPVKELISRVLQNTGSTEIFLQTITEHITPKFLQKKSSALKWLLQHLECVNLSQSPQVILLLLKILPHFKIYGLARKAETLTCRRVDYIQSLTDEKNPNLHEALVEFTSTKSMKRSYPRLCSSIERMTKQVTSSEASTLSAHQHPLADTPQADYKKYIIKKAWMVDFVKRLCFSKQANETQKKSTVQLLRCLNLEDIENILENKDFNRNLLETCIKQAHFTEQVQMQNPRSGTNSARMDLHQTFGAGESTDRENKDHLLLLSKRIVVNKILSTLPSISNTHEYREFTYFSYNKDKLVAMASVEERSEYLMTIRCVLRFLSPSCYQNKLWNLGHENGQAVARFILMLPQMCVHWINEQQQDVFVTLELCFHVTALLLHCQELSVCLMDQSTAYILTQAIDAIYTLVKQLALVHDGEIANLTKKLPAHDQMDGAQNETKEESIFEISCQQVSDLLDALQNIISLDNTDYNKCLPKYLVCHLRQVITGLARLPFINSYVRIPPIVWKFGWSPTMEGLFHTELPPLPVDILKEKDVLKEFVYRVNLVGWTSRMQYEETWAALLGVLSSPPSSAEDTSTEEEIELAEASCLAVHCITSLLLETTLSPVPGNSAISKYSVIHRSRDFPFLGSKAGKKLIAIRSEIEMSFNQQVSCSCTQINTFFHPVVPSLLSTKQRKQYLINGCMMEAKLYVANLELPYDLDQFNMGQISASAIRQRLVTSDVQEDTDSDDSDSLIIKVKEKVSTPSTSSEISTSYRKLEELDIRSCLQFLLEQYEQWLSMYAVPKTPLMLKMEAIKSLCVLSDFLLELNHYEWVLGILLDFSQNHAAEDDILMQYLIPTACKCLAVLELEGQLAERICKMLEGSLRSPHLPLQVSCLAGSLYILESFVSSTNMILVPILTEHLLKKLPQMPDGSSTSDSKRQMIMIWTLSFYLLENCSSEIQDPQFASTVLEIAVNELCKPPTTCCAGLTNVLFRGLERLAVSFSLTRAECERLAKVAAKCISIGSSENLLSALALLCTCMYTGKDAEQASGLSTIEQTVDAPITDSRLVVMERMNVLLSRIRKGRISEANLLATILPRILLDFLPVQDVMNKLISEFLSSQQPRPELIAKIFNKVADLLYKDGEEAVVRDWVFLCIGSFVQRTPLSMAVWSLTCFFISSSTNPWLKSLFPYIVERKGKLEDGDRDLFLTAALDFYMHQNLDTSQQKQFLQTFRSKSDHVLPYEMLLSCCHLANPV</sequence>
<dbReference type="InterPro" id="IPR000091">
    <property type="entry name" value="Huntingtin"/>
</dbReference>